<reference evidence="1 2" key="1">
    <citation type="submission" date="2014-11" db="EMBL/GenBank/DDBJ databases">
        <authorList>
            <person name="Wibberg Daniel"/>
        </authorList>
    </citation>
    <scope>NUCLEOTIDE SEQUENCE [LARGE SCALE GENOMIC DNA]</scope>
    <source>
        <strain evidence="1">Rhizoctonia solani AG1-IB 7/3/14</strain>
    </source>
</reference>
<accession>A0A0B7FRE0</accession>
<dbReference type="EMBL" id="LN679148">
    <property type="protein sequence ID" value="CEL60541.1"/>
    <property type="molecule type" value="Genomic_DNA"/>
</dbReference>
<proteinExistence type="predicted"/>
<keyword evidence="2" id="KW-1185">Reference proteome</keyword>
<name>A0A0B7FRE0_THACB</name>
<evidence type="ECO:0000313" key="2">
    <source>
        <dbReference type="Proteomes" id="UP000059188"/>
    </source>
</evidence>
<evidence type="ECO:0000313" key="1">
    <source>
        <dbReference type="EMBL" id="CEL60541.1"/>
    </source>
</evidence>
<sequence>MARFSAVEFAICILSMFGRIMDENRIAVQVLLEAIKSYNPSTRTFGKEAAKQVGYGGRSSLRAFAKYLGKEYNMKELRTEDGAQAILHTILDPVVGSLSVGAKELARLKKGVPEAIRQTWCVPEEEVRSAVREFSVQVWEEGSQEYWLGVWEKANGGTGAGDQGGQTGNITNGENLPTTEHMKVSNNELASDFAVVPMMSPLKRRARVARNSRSGPFPSPVDVCLGFGSLGPNHWCMDEDPIWHPHGWKLFYPTEFANLHREETAPTDFRFPTSGMLSLTTDAPKSLESKQVDAEQTVDMTMKLRQWEDEWEKQELEAWKAAIHRDNALCYIAEFLKNGHIEHAHGWKKSDKTARSAHKETGYRFPLTGSGCSTPALSSGATSPLDSTDTLETESQYKKWEGNWEAEQLGKWADGLKSRAKEEVGLWKRLVGVWKSDNSERWMGMDKVDEADMERPQTVAATTLATKVGRLFGLA</sequence>
<protein>
    <submittedName>
        <fullName evidence="1">Uncharacterized protein</fullName>
    </submittedName>
</protein>
<gene>
    <name evidence="1" type="ORF">RSOLAG1IB_09723</name>
</gene>
<dbReference type="OrthoDB" id="3239211at2759"/>
<dbReference type="Proteomes" id="UP000059188">
    <property type="component" value="Unassembled WGS sequence"/>
</dbReference>
<organism evidence="1 2">
    <name type="scientific">Thanatephorus cucumeris (strain AG1-IB / isolate 7/3/14)</name>
    <name type="common">Lettuce bottom rot fungus</name>
    <name type="synonym">Rhizoctonia solani</name>
    <dbReference type="NCBI Taxonomy" id="1108050"/>
    <lineage>
        <taxon>Eukaryota</taxon>
        <taxon>Fungi</taxon>
        <taxon>Dikarya</taxon>
        <taxon>Basidiomycota</taxon>
        <taxon>Agaricomycotina</taxon>
        <taxon>Agaricomycetes</taxon>
        <taxon>Cantharellales</taxon>
        <taxon>Ceratobasidiaceae</taxon>
        <taxon>Rhizoctonia</taxon>
        <taxon>Rhizoctonia solani AG-1</taxon>
    </lineage>
</organism>
<dbReference type="AlphaFoldDB" id="A0A0B7FRE0"/>